<gene>
    <name evidence="3 4" type="primary">LOC115627625</name>
</gene>
<evidence type="ECO:0000313" key="4">
    <source>
        <dbReference type="RefSeq" id="XP_030379220.1"/>
    </source>
</evidence>
<dbReference type="GeneID" id="115627625"/>
<dbReference type="RefSeq" id="XP_030379220.1">
    <property type="nucleotide sequence ID" value="XM_030523360.1"/>
</dbReference>
<dbReference type="AlphaFoldDB" id="A0A6J2TT25"/>
<feature type="region of interest" description="Disordered" evidence="1">
    <location>
        <begin position="89"/>
        <end position="117"/>
    </location>
</feature>
<protein>
    <submittedName>
        <fullName evidence="3 4">Uncharacterized protein LOC115627625 isoform X1</fullName>
    </submittedName>
</protein>
<evidence type="ECO:0000313" key="3">
    <source>
        <dbReference type="RefSeq" id="XP_030379219.1"/>
    </source>
</evidence>
<feature type="region of interest" description="Disordered" evidence="1">
    <location>
        <begin position="144"/>
        <end position="171"/>
    </location>
</feature>
<proteinExistence type="predicted"/>
<dbReference type="Proteomes" id="UP000504634">
    <property type="component" value="Unplaced"/>
</dbReference>
<name>A0A6J2TT25_DROLE</name>
<reference evidence="3 4" key="1">
    <citation type="submission" date="2025-04" db="UniProtKB">
        <authorList>
            <consortium name="RefSeq"/>
        </authorList>
    </citation>
    <scope>IDENTIFICATION</scope>
    <source>
        <strain evidence="3 4">11010-0011.00</strain>
        <tissue evidence="3 4">Whole body</tissue>
    </source>
</reference>
<dbReference type="RefSeq" id="XP_030379219.1">
    <property type="nucleotide sequence ID" value="XM_030523359.1"/>
</dbReference>
<keyword evidence="2" id="KW-1185">Reference proteome</keyword>
<evidence type="ECO:0000256" key="1">
    <source>
        <dbReference type="SAM" id="MobiDB-lite"/>
    </source>
</evidence>
<accession>A0A6J2TT25</accession>
<organism evidence="2 3">
    <name type="scientific">Drosophila lebanonensis</name>
    <name type="common">Fruit fly</name>
    <name type="synonym">Scaptodrosophila lebanonensis</name>
    <dbReference type="NCBI Taxonomy" id="7225"/>
    <lineage>
        <taxon>Eukaryota</taxon>
        <taxon>Metazoa</taxon>
        <taxon>Ecdysozoa</taxon>
        <taxon>Arthropoda</taxon>
        <taxon>Hexapoda</taxon>
        <taxon>Insecta</taxon>
        <taxon>Pterygota</taxon>
        <taxon>Neoptera</taxon>
        <taxon>Endopterygota</taxon>
        <taxon>Diptera</taxon>
        <taxon>Brachycera</taxon>
        <taxon>Muscomorpha</taxon>
        <taxon>Ephydroidea</taxon>
        <taxon>Drosophilidae</taxon>
        <taxon>Scaptodrosophila</taxon>
    </lineage>
</organism>
<feature type="compositionally biased region" description="Basic and acidic residues" evidence="1">
    <location>
        <begin position="144"/>
        <end position="159"/>
    </location>
</feature>
<evidence type="ECO:0000313" key="2">
    <source>
        <dbReference type="Proteomes" id="UP000504634"/>
    </source>
</evidence>
<sequence length="194" mass="21861">MSQSEEDLYLGLDMSASTSSGAFSGSNSWMLRCDPGSFQRQMYEQVTATSPLSPVAAFNKWQSHEARMERKQEAMDDLEWERFPVNELADLEFKEPPPVRAPPSSPRRINGDDPENEISNTLWNDMLIAEQLCKLANGIKKKSGETRLRKERSDMRGQDGADGQMSDCEDGSIEQCAEHTATELTYIDEKSENN</sequence>